<dbReference type="PANTHER" id="PTHR44013">
    <property type="entry name" value="ZINC-TYPE ALCOHOL DEHYDROGENASE-LIKE PROTEIN C16A3.02C"/>
    <property type="match status" value="1"/>
</dbReference>
<dbReference type="Pfam" id="PF08240">
    <property type="entry name" value="ADH_N"/>
    <property type="match status" value="1"/>
</dbReference>
<dbReference type="Pfam" id="PF13602">
    <property type="entry name" value="ADH_zinc_N_2"/>
    <property type="match status" value="1"/>
</dbReference>
<dbReference type="EMBL" id="NAJO01000023">
    <property type="protein sequence ID" value="OQO03947.1"/>
    <property type="molecule type" value="Genomic_DNA"/>
</dbReference>
<dbReference type="CDD" id="cd08267">
    <property type="entry name" value="MDR1"/>
    <property type="match status" value="1"/>
</dbReference>
<evidence type="ECO:0000313" key="3">
    <source>
        <dbReference type="Proteomes" id="UP000192596"/>
    </source>
</evidence>
<dbReference type="InterPro" id="IPR002364">
    <property type="entry name" value="Quin_OxRdtase/zeta-crystal_CS"/>
</dbReference>
<proteinExistence type="predicted"/>
<accession>A0A1V8SXR6</accession>
<organism evidence="2 3">
    <name type="scientific">Cryoendolithus antarcticus</name>
    <dbReference type="NCBI Taxonomy" id="1507870"/>
    <lineage>
        <taxon>Eukaryota</taxon>
        <taxon>Fungi</taxon>
        <taxon>Dikarya</taxon>
        <taxon>Ascomycota</taxon>
        <taxon>Pezizomycotina</taxon>
        <taxon>Dothideomycetes</taxon>
        <taxon>Dothideomycetidae</taxon>
        <taxon>Cladosporiales</taxon>
        <taxon>Cladosporiaceae</taxon>
        <taxon>Cryoendolithus</taxon>
    </lineage>
</organism>
<dbReference type="InterPro" id="IPR013154">
    <property type="entry name" value="ADH-like_N"/>
</dbReference>
<dbReference type="PROSITE" id="PS01162">
    <property type="entry name" value="QOR_ZETA_CRYSTAL"/>
    <property type="match status" value="1"/>
</dbReference>
<keyword evidence="3" id="KW-1185">Reference proteome</keyword>
<dbReference type="InterPro" id="IPR020843">
    <property type="entry name" value="ER"/>
</dbReference>
<dbReference type="InParanoid" id="A0A1V8SXR6"/>
<dbReference type="SUPFAM" id="SSF51735">
    <property type="entry name" value="NAD(P)-binding Rossmann-fold domains"/>
    <property type="match status" value="1"/>
</dbReference>
<dbReference type="Proteomes" id="UP000192596">
    <property type="component" value="Unassembled WGS sequence"/>
</dbReference>
<dbReference type="GO" id="GO:0016491">
    <property type="term" value="F:oxidoreductase activity"/>
    <property type="evidence" value="ECO:0007669"/>
    <property type="project" value="InterPro"/>
</dbReference>
<dbReference type="SUPFAM" id="SSF50129">
    <property type="entry name" value="GroES-like"/>
    <property type="match status" value="1"/>
</dbReference>
<dbReference type="InterPro" id="IPR011032">
    <property type="entry name" value="GroES-like_sf"/>
</dbReference>
<evidence type="ECO:0000259" key="1">
    <source>
        <dbReference type="SMART" id="SM00829"/>
    </source>
</evidence>
<dbReference type="PANTHER" id="PTHR44013:SF1">
    <property type="entry name" value="ZINC-TYPE ALCOHOL DEHYDROGENASE-LIKE PROTEIN C16A3.02C"/>
    <property type="match status" value="1"/>
</dbReference>
<dbReference type="STRING" id="1507870.A0A1V8SXR6"/>
<protein>
    <recommendedName>
        <fullName evidence="1">Enoyl reductase (ER) domain-containing protein</fullName>
    </recommendedName>
</protein>
<reference evidence="3" key="1">
    <citation type="submission" date="2017-03" db="EMBL/GenBank/DDBJ databases">
        <title>Genomes of endolithic fungi from Antarctica.</title>
        <authorList>
            <person name="Coleine C."/>
            <person name="Masonjones S."/>
            <person name="Stajich J.E."/>
        </authorList>
    </citation>
    <scope>NUCLEOTIDE SEQUENCE [LARGE SCALE GENOMIC DNA]</scope>
    <source>
        <strain evidence="3">CCFEE 5527</strain>
    </source>
</reference>
<name>A0A1V8SXR6_9PEZI</name>
<dbReference type="FunCoup" id="A0A1V8SXR6">
    <property type="interactions" value="261"/>
</dbReference>
<dbReference type="SMART" id="SM00829">
    <property type="entry name" value="PKS_ER"/>
    <property type="match status" value="1"/>
</dbReference>
<dbReference type="Gene3D" id="3.40.50.720">
    <property type="entry name" value="NAD(P)-binding Rossmann-like Domain"/>
    <property type="match status" value="1"/>
</dbReference>
<dbReference type="InterPro" id="IPR052733">
    <property type="entry name" value="Chloroplast_QOR"/>
</dbReference>
<sequence>MASSLGTTMRAAAWKSTSGGLPKNIHLDTTHPLPKNATSLPAGSTLVKVAYASLNPVDTKVPEAPIIGRTLLAKGIPGSDFSGTVVQTTVSNLKAGDQVYGFTALPAFGACAEYLIAPKANVVKIPPGVSLEQAATLGIAGLTAYQTLAPFVKAGDKVLINGGSGGVGANTVQIGKALGCHITATCSGANVDFVKSLGADEVIDYRTNDLVATLTRSGVQFDHIIDNVFADAKLYWSAHKYLKPGKQYVTIAGSPKLSVIKDILSIYLWPRFLGGGQRHFGFVTCTSKVEEHEIVANMVKDGKVMVEIEKVYALEETGKAYERLASGRVRGKLVVKVA</sequence>
<dbReference type="AlphaFoldDB" id="A0A1V8SXR6"/>
<evidence type="ECO:0000313" key="2">
    <source>
        <dbReference type="EMBL" id="OQO03947.1"/>
    </source>
</evidence>
<comment type="caution">
    <text evidence="2">The sequence shown here is derived from an EMBL/GenBank/DDBJ whole genome shotgun (WGS) entry which is preliminary data.</text>
</comment>
<gene>
    <name evidence="2" type="ORF">B0A48_10589</name>
</gene>
<feature type="domain" description="Enoyl reductase (ER)" evidence="1">
    <location>
        <begin position="20"/>
        <end position="335"/>
    </location>
</feature>
<dbReference type="Gene3D" id="3.90.180.10">
    <property type="entry name" value="Medium-chain alcohol dehydrogenases, catalytic domain"/>
    <property type="match status" value="1"/>
</dbReference>
<dbReference type="InterPro" id="IPR036291">
    <property type="entry name" value="NAD(P)-bd_dom_sf"/>
</dbReference>
<dbReference type="OrthoDB" id="201656at2759"/>
<dbReference type="GO" id="GO:0008270">
    <property type="term" value="F:zinc ion binding"/>
    <property type="evidence" value="ECO:0007669"/>
    <property type="project" value="InterPro"/>
</dbReference>